<name>A0A7X8SKA7_9BACT</name>
<reference evidence="1 2" key="1">
    <citation type="submission" date="2020-04" db="EMBL/GenBank/DDBJ databases">
        <title>Flammeovirga sp. SR4, a novel species isolated from seawater.</title>
        <authorList>
            <person name="Wang X."/>
        </authorList>
    </citation>
    <scope>NUCLEOTIDE SEQUENCE [LARGE SCALE GENOMIC DNA]</scope>
    <source>
        <strain evidence="1 2">SR4</strain>
    </source>
</reference>
<evidence type="ECO:0000313" key="1">
    <source>
        <dbReference type="EMBL" id="NLR91735.1"/>
    </source>
</evidence>
<keyword evidence="2" id="KW-1185">Reference proteome</keyword>
<proteinExistence type="predicted"/>
<sequence>MNLKPIIGTFLSLIFFSCAPNIEGDYVDGYDSFSLRIYESNHSGVYYGKLNQINGTVAEGYGYKRGHVLYKYIKHENDNRFKVIEVLPSGKQKNKYMIVSDSTIKIGGTNSWDEMTWYKR</sequence>
<dbReference type="Proteomes" id="UP000585050">
    <property type="component" value="Unassembled WGS sequence"/>
</dbReference>
<accession>A0A7X8SKA7</accession>
<protein>
    <submittedName>
        <fullName evidence="1">Uncharacterized protein</fullName>
    </submittedName>
</protein>
<gene>
    <name evidence="1" type="ORF">HGP29_10985</name>
</gene>
<dbReference type="PROSITE" id="PS51257">
    <property type="entry name" value="PROKAR_LIPOPROTEIN"/>
    <property type="match status" value="1"/>
</dbReference>
<dbReference type="RefSeq" id="WP_168882450.1">
    <property type="nucleotide sequence ID" value="NZ_JABAIL010000003.1"/>
</dbReference>
<dbReference type="AlphaFoldDB" id="A0A7X8SKA7"/>
<dbReference type="EMBL" id="JABAIL010000003">
    <property type="protein sequence ID" value="NLR91735.1"/>
    <property type="molecule type" value="Genomic_DNA"/>
</dbReference>
<organism evidence="1 2">
    <name type="scientific">Flammeovirga agarivorans</name>
    <dbReference type="NCBI Taxonomy" id="2726742"/>
    <lineage>
        <taxon>Bacteria</taxon>
        <taxon>Pseudomonadati</taxon>
        <taxon>Bacteroidota</taxon>
        <taxon>Cytophagia</taxon>
        <taxon>Cytophagales</taxon>
        <taxon>Flammeovirgaceae</taxon>
        <taxon>Flammeovirga</taxon>
    </lineage>
</organism>
<evidence type="ECO:0000313" key="2">
    <source>
        <dbReference type="Proteomes" id="UP000585050"/>
    </source>
</evidence>
<comment type="caution">
    <text evidence="1">The sequence shown here is derived from an EMBL/GenBank/DDBJ whole genome shotgun (WGS) entry which is preliminary data.</text>
</comment>